<proteinExistence type="predicted"/>
<keyword evidence="1" id="KW-0732">Signal</keyword>
<dbReference type="PANTHER" id="PTHR43751:SF1">
    <property type="entry name" value="SULFATASE ATSG-RELATED"/>
    <property type="match status" value="1"/>
</dbReference>
<comment type="caution">
    <text evidence="3">The sequence shown here is derived from an EMBL/GenBank/DDBJ whole genome shotgun (WGS) entry which is preliminary data.</text>
</comment>
<feature type="signal peptide" evidence="1">
    <location>
        <begin position="1"/>
        <end position="25"/>
    </location>
</feature>
<dbReference type="EMBL" id="JACHGY010000001">
    <property type="protein sequence ID" value="MBB6430672.1"/>
    <property type="molecule type" value="Genomic_DNA"/>
</dbReference>
<dbReference type="SUPFAM" id="SSF53649">
    <property type="entry name" value="Alkaline phosphatase-like"/>
    <property type="match status" value="1"/>
</dbReference>
<organism evidence="3 4">
    <name type="scientific">Algisphaera agarilytica</name>
    <dbReference type="NCBI Taxonomy" id="1385975"/>
    <lineage>
        <taxon>Bacteria</taxon>
        <taxon>Pseudomonadati</taxon>
        <taxon>Planctomycetota</taxon>
        <taxon>Phycisphaerae</taxon>
        <taxon>Phycisphaerales</taxon>
        <taxon>Phycisphaeraceae</taxon>
        <taxon>Algisphaera</taxon>
    </lineage>
</organism>
<dbReference type="InterPro" id="IPR017850">
    <property type="entry name" value="Alkaline_phosphatase_core_sf"/>
</dbReference>
<evidence type="ECO:0000256" key="1">
    <source>
        <dbReference type="SAM" id="SignalP"/>
    </source>
</evidence>
<sequence>MRRVFDSMALCALFCAVFLGSGAVADPVKRPNILFAIADDMSHASAYGYEFVSTPHFDAIAAEGLLFERMYTPSSKCAPSRAVLLTGRNPWQLEGAGNHKPVWPLKFKSVVEALEDHGYFAGFTGKGWNPGIHPKGRQLTGKAYNSLEVESKLTKAIAAFDYSANFKQFMADKPEGQPFFFWYGAKEPHRGYEFKSGQRLGKTFGDLDFIPPFWPEEDAVKHDILDYAIEVEYFDRHLGEILAHLEELGELENTLIIATSDNGMPFPRYKGHPHEFATRIPFVVKWSGRIESPGRRCVEFASFTDLAPTFLEAAGVAEDEAAMQPIEGRSLSDFFANEVDGREHVLTGRERNDMCRPHGWGYPVRSLHHGDLVYMHNFEPDRWPSGTPESLYRDTDWSPTKMNILEQHHDTAFYRFSFGKRPQEELYDITVDPFCLHNLASDPAYSAKREEMKQALFAELKTQGDPRLNGDPDFFDRSRPERIPDYDELVEKYKHITSELP</sequence>
<keyword evidence="4" id="KW-1185">Reference proteome</keyword>
<evidence type="ECO:0000313" key="4">
    <source>
        <dbReference type="Proteomes" id="UP000541810"/>
    </source>
</evidence>
<dbReference type="AlphaFoldDB" id="A0A7X0H7V1"/>
<dbReference type="Gene3D" id="3.40.720.10">
    <property type="entry name" value="Alkaline Phosphatase, subunit A"/>
    <property type="match status" value="1"/>
</dbReference>
<dbReference type="Proteomes" id="UP000541810">
    <property type="component" value="Unassembled WGS sequence"/>
</dbReference>
<feature type="domain" description="Sulfatase N-terminal" evidence="2">
    <location>
        <begin position="31"/>
        <end position="316"/>
    </location>
</feature>
<evidence type="ECO:0000259" key="2">
    <source>
        <dbReference type="Pfam" id="PF00884"/>
    </source>
</evidence>
<dbReference type="PANTHER" id="PTHR43751">
    <property type="entry name" value="SULFATASE"/>
    <property type="match status" value="1"/>
</dbReference>
<gene>
    <name evidence="3" type="ORF">HNQ40_002478</name>
</gene>
<dbReference type="InterPro" id="IPR052701">
    <property type="entry name" value="GAG_Ulvan_Degrading_Sulfatases"/>
</dbReference>
<dbReference type="RefSeq" id="WP_221435522.1">
    <property type="nucleotide sequence ID" value="NZ_JACHGY010000001.1"/>
</dbReference>
<reference evidence="3 4" key="1">
    <citation type="submission" date="2020-08" db="EMBL/GenBank/DDBJ databases">
        <title>Genomic Encyclopedia of Type Strains, Phase IV (KMG-IV): sequencing the most valuable type-strain genomes for metagenomic binning, comparative biology and taxonomic classification.</title>
        <authorList>
            <person name="Goeker M."/>
        </authorList>
    </citation>
    <scope>NUCLEOTIDE SEQUENCE [LARGE SCALE GENOMIC DNA]</scope>
    <source>
        <strain evidence="3 4">DSM 103725</strain>
    </source>
</reference>
<accession>A0A7X0H7V1</accession>
<feature type="chain" id="PRO_5031352409" evidence="1">
    <location>
        <begin position="26"/>
        <end position="501"/>
    </location>
</feature>
<dbReference type="Pfam" id="PF00884">
    <property type="entry name" value="Sulfatase"/>
    <property type="match status" value="1"/>
</dbReference>
<evidence type="ECO:0000313" key="3">
    <source>
        <dbReference type="EMBL" id="MBB6430672.1"/>
    </source>
</evidence>
<protein>
    <submittedName>
        <fullName evidence="3">Arylsulfatase A-like enzyme</fullName>
    </submittedName>
</protein>
<name>A0A7X0H7V1_9BACT</name>
<dbReference type="InterPro" id="IPR000917">
    <property type="entry name" value="Sulfatase_N"/>
</dbReference>
<dbReference type="CDD" id="cd16027">
    <property type="entry name" value="SGSH"/>
    <property type="match status" value="1"/>
</dbReference>